<dbReference type="OrthoDB" id="7310638at2759"/>
<accession>A0A9R0F3P6</accession>
<dbReference type="Proteomes" id="UP000829999">
    <property type="component" value="Chromosome 26"/>
</dbReference>
<reference evidence="2" key="1">
    <citation type="submission" date="2025-08" db="UniProtKB">
        <authorList>
            <consortium name="RefSeq"/>
        </authorList>
    </citation>
    <scope>IDENTIFICATION</scope>
    <source>
        <tissue evidence="2">Whole larval tissue</tissue>
    </source>
</reference>
<dbReference type="RefSeq" id="XP_050560745.1">
    <property type="nucleotide sequence ID" value="XM_050704788.1"/>
</dbReference>
<organism evidence="1 2">
    <name type="scientific">Spodoptera frugiperda</name>
    <name type="common">Fall armyworm</name>
    <dbReference type="NCBI Taxonomy" id="7108"/>
    <lineage>
        <taxon>Eukaryota</taxon>
        <taxon>Metazoa</taxon>
        <taxon>Ecdysozoa</taxon>
        <taxon>Arthropoda</taxon>
        <taxon>Hexapoda</taxon>
        <taxon>Insecta</taxon>
        <taxon>Pterygota</taxon>
        <taxon>Neoptera</taxon>
        <taxon>Endopterygota</taxon>
        <taxon>Lepidoptera</taxon>
        <taxon>Glossata</taxon>
        <taxon>Ditrysia</taxon>
        <taxon>Noctuoidea</taxon>
        <taxon>Noctuidae</taxon>
        <taxon>Amphipyrinae</taxon>
        <taxon>Spodoptera</taxon>
    </lineage>
</organism>
<keyword evidence="1" id="KW-1185">Reference proteome</keyword>
<dbReference type="GeneID" id="118264273"/>
<evidence type="ECO:0000313" key="1">
    <source>
        <dbReference type="Proteomes" id="UP000829999"/>
    </source>
</evidence>
<gene>
    <name evidence="2" type="primary">LOC118264273</name>
</gene>
<dbReference type="AlphaFoldDB" id="A0A9R0F3P6"/>
<proteinExistence type="predicted"/>
<evidence type="ECO:0000313" key="2">
    <source>
        <dbReference type="RefSeq" id="XP_050560745.1"/>
    </source>
</evidence>
<sequence length="189" mass="21925">MDRCINCGIATSRCNTLGHRALDDEIILAVIRKWREPQSVNSNDHVCWDLAQRSPLGEARKLGHRSICLRCGRSLASRVSHLLHTGSPRELRIYNVIQEWIMPRAIEVTSRICHACLVAADRAAVLWPVAHQLLLKQVELKKYSHQYNFLLLTFLLKKHSHRNKFLLLTLPLKKCSHQYKFMLLIFQLK</sequence>
<protein>
    <submittedName>
        <fullName evidence="2">Uncharacterized protein LOC118264273</fullName>
    </submittedName>
</protein>
<name>A0A9R0F3P6_SPOFR</name>